<comment type="caution">
    <text evidence="2">The sequence shown here is derived from an EMBL/GenBank/DDBJ whole genome shotgun (WGS) entry which is preliminary data.</text>
</comment>
<dbReference type="Proteomes" id="UP001209540">
    <property type="component" value="Unassembled WGS sequence"/>
</dbReference>
<evidence type="ECO:0000313" key="3">
    <source>
        <dbReference type="Proteomes" id="UP001209540"/>
    </source>
</evidence>
<reference evidence="2" key="1">
    <citation type="journal article" date="2022" name="IScience">
        <title>Evolution of zygomycete secretomes and the origins of terrestrial fungal ecologies.</title>
        <authorList>
            <person name="Chang Y."/>
            <person name="Wang Y."/>
            <person name="Mondo S."/>
            <person name="Ahrendt S."/>
            <person name="Andreopoulos W."/>
            <person name="Barry K."/>
            <person name="Beard J."/>
            <person name="Benny G.L."/>
            <person name="Blankenship S."/>
            <person name="Bonito G."/>
            <person name="Cuomo C."/>
            <person name="Desiro A."/>
            <person name="Gervers K.A."/>
            <person name="Hundley H."/>
            <person name="Kuo A."/>
            <person name="LaButti K."/>
            <person name="Lang B.F."/>
            <person name="Lipzen A."/>
            <person name="O'Donnell K."/>
            <person name="Pangilinan J."/>
            <person name="Reynolds N."/>
            <person name="Sandor L."/>
            <person name="Smith M.E."/>
            <person name="Tsang A."/>
            <person name="Grigoriev I.V."/>
            <person name="Stajich J.E."/>
            <person name="Spatafora J.W."/>
        </authorList>
    </citation>
    <scope>NUCLEOTIDE SEQUENCE</scope>
    <source>
        <strain evidence="2">RSA 2281</strain>
    </source>
</reference>
<evidence type="ECO:0000313" key="2">
    <source>
        <dbReference type="EMBL" id="KAI9272840.1"/>
    </source>
</evidence>
<gene>
    <name evidence="2" type="ORF">BDA99DRAFT_569129</name>
</gene>
<keyword evidence="3" id="KW-1185">Reference proteome</keyword>
<sequence>MDSVNLQQHCVPNSDMFVTIPNGIDHSLWIYPSPPPLGNQTVSKPVDAATATFPPFLSSTDHKQTEVTRSNVDLSSLPVGQNQHHSIGQQVNDESASSSRVQTTAKAKKKNTFTVCSHECSKNCDLVWRHIFQVHCEGQYEFKCYMHMNKKENDMLRSASRLDTVMEHLNECWIKYCDRKDIQPEIDENGDKIYPELDDIMFDIYEPLIFQCKFKQNGQECQYIEYGKNEFYNLLFTHAPKNDVTLG</sequence>
<organism evidence="2 3">
    <name type="scientific">Phascolomyces articulosus</name>
    <dbReference type="NCBI Taxonomy" id="60185"/>
    <lineage>
        <taxon>Eukaryota</taxon>
        <taxon>Fungi</taxon>
        <taxon>Fungi incertae sedis</taxon>
        <taxon>Mucoromycota</taxon>
        <taxon>Mucoromycotina</taxon>
        <taxon>Mucoromycetes</taxon>
        <taxon>Mucorales</taxon>
        <taxon>Lichtheimiaceae</taxon>
        <taxon>Phascolomyces</taxon>
    </lineage>
</organism>
<protein>
    <submittedName>
        <fullName evidence="2">Uncharacterized protein</fullName>
    </submittedName>
</protein>
<evidence type="ECO:0000256" key="1">
    <source>
        <dbReference type="SAM" id="MobiDB-lite"/>
    </source>
</evidence>
<name>A0AAD5PHI2_9FUNG</name>
<dbReference type="AlphaFoldDB" id="A0AAD5PHI2"/>
<feature type="region of interest" description="Disordered" evidence="1">
    <location>
        <begin position="75"/>
        <end position="98"/>
    </location>
</feature>
<reference evidence="2" key="2">
    <citation type="submission" date="2023-02" db="EMBL/GenBank/DDBJ databases">
        <authorList>
            <consortium name="DOE Joint Genome Institute"/>
            <person name="Mondo S.J."/>
            <person name="Chang Y."/>
            <person name="Wang Y."/>
            <person name="Ahrendt S."/>
            <person name="Andreopoulos W."/>
            <person name="Barry K."/>
            <person name="Beard J."/>
            <person name="Benny G.L."/>
            <person name="Blankenship S."/>
            <person name="Bonito G."/>
            <person name="Cuomo C."/>
            <person name="Desiro A."/>
            <person name="Gervers K.A."/>
            <person name="Hundley H."/>
            <person name="Kuo A."/>
            <person name="LaButti K."/>
            <person name="Lang B.F."/>
            <person name="Lipzen A."/>
            <person name="O'Donnell K."/>
            <person name="Pangilinan J."/>
            <person name="Reynolds N."/>
            <person name="Sandor L."/>
            <person name="Smith M.W."/>
            <person name="Tsang A."/>
            <person name="Grigoriev I.V."/>
            <person name="Stajich J.E."/>
            <person name="Spatafora J.W."/>
        </authorList>
    </citation>
    <scope>NUCLEOTIDE SEQUENCE</scope>
    <source>
        <strain evidence="2">RSA 2281</strain>
    </source>
</reference>
<proteinExistence type="predicted"/>
<accession>A0AAD5PHI2</accession>
<dbReference type="EMBL" id="JAIXMP010000005">
    <property type="protein sequence ID" value="KAI9272840.1"/>
    <property type="molecule type" value="Genomic_DNA"/>
</dbReference>